<evidence type="ECO:0000313" key="2">
    <source>
        <dbReference type="EMBL" id="VFJ14898.1"/>
    </source>
</evidence>
<protein>
    <submittedName>
        <fullName evidence="2">Uncharacterized protein</fullName>
    </submittedName>
</protein>
<keyword evidence="3" id="KW-1185">Reference proteome</keyword>
<evidence type="ECO:0000313" key="3">
    <source>
        <dbReference type="Proteomes" id="UP000294299"/>
    </source>
</evidence>
<dbReference type="EMBL" id="LR216287">
    <property type="protein sequence ID" value="VFJ14898.1"/>
    <property type="molecule type" value="Genomic_DNA"/>
</dbReference>
<proteinExistence type="predicted"/>
<accession>A0A484IJ34</accession>
<organism evidence="2 3">
    <name type="scientific">Candidatus Nitrosocosmicus franklandianus</name>
    <dbReference type="NCBI Taxonomy" id="1798806"/>
    <lineage>
        <taxon>Archaea</taxon>
        <taxon>Nitrososphaerota</taxon>
        <taxon>Nitrososphaeria</taxon>
        <taxon>Nitrososphaerales</taxon>
        <taxon>Nitrososphaeraceae</taxon>
        <taxon>Candidatus Nitrosocosmicus</taxon>
    </lineage>
</organism>
<feature type="transmembrane region" description="Helical" evidence="1">
    <location>
        <begin position="130"/>
        <end position="151"/>
    </location>
</feature>
<sequence>MVFNYIRQNKKVERRKIFIYSSMQVVLTLLVLSSSFVVIGVPLFFIVPYLTAFVLFLIISLKYSDKLLRFSKDENDNLIANFESVTHISYIISTISRIIISLIVIALRVQLLQLLGIEYTPYIIFQEPEITLIILITIIFDLLLLSSKGIMVGMHRRMLAEYKHHLSRKRGK</sequence>
<feature type="transmembrane region" description="Helical" evidence="1">
    <location>
        <begin position="17"/>
        <end position="39"/>
    </location>
</feature>
<keyword evidence="1" id="KW-0812">Transmembrane</keyword>
<feature type="transmembrane region" description="Helical" evidence="1">
    <location>
        <begin position="85"/>
        <end position="110"/>
    </location>
</feature>
<reference evidence="2 3" key="1">
    <citation type="submission" date="2019-02" db="EMBL/GenBank/DDBJ databases">
        <authorList>
            <person name="Lehtovirta-Morley E L."/>
        </authorList>
    </citation>
    <scope>NUCLEOTIDE SEQUENCE [LARGE SCALE GENOMIC DNA]</scope>
    <source>
        <strain evidence="2">NFRAN1</strain>
    </source>
</reference>
<keyword evidence="1" id="KW-1133">Transmembrane helix</keyword>
<dbReference type="KEGG" id="nfn:NFRAN_2576"/>
<keyword evidence="1" id="KW-0472">Membrane</keyword>
<feature type="transmembrane region" description="Helical" evidence="1">
    <location>
        <begin position="45"/>
        <end position="64"/>
    </location>
</feature>
<dbReference type="Proteomes" id="UP000294299">
    <property type="component" value="Chromosome NFRAN"/>
</dbReference>
<gene>
    <name evidence="2" type="ORF">NFRAN_2576</name>
</gene>
<name>A0A484IJ34_9ARCH</name>
<dbReference type="AlphaFoldDB" id="A0A484IJ34"/>
<evidence type="ECO:0000256" key="1">
    <source>
        <dbReference type="SAM" id="Phobius"/>
    </source>
</evidence>